<dbReference type="Gene3D" id="3.40.50.2000">
    <property type="entry name" value="Glycogen Phosphorylase B"/>
    <property type="match status" value="1"/>
</dbReference>
<evidence type="ECO:0000256" key="7">
    <source>
        <dbReference type="ARBA" id="ARBA00022989"/>
    </source>
</evidence>
<evidence type="ECO:0000256" key="5">
    <source>
        <dbReference type="ARBA" id="ARBA00022692"/>
    </source>
</evidence>
<keyword evidence="3 10" id="KW-0328">Glycosyltransferase</keyword>
<comment type="catalytic activity">
    <reaction evidence="9 11">
        <text>glucuronate acceptor + UDP-alpha-D-glucuronate = acceptor beta-D-glucuronoside + UDP + H(+)</text>
        <dbReference type="Rhea" id="RHEA:21032"/>
        <dbReference type="ChEBI" id="CHEBI:15378"/>
        <dbReference type="ChEBI" id="CHEBI:58052"/>
        <dbReference type="ChEBI" id="CHEBI:58223"/>
        <dbReference type="ChEBI" id="CHEBI:132367"/>
        <dbReference type="ChEBI" id="CHEBI:132368"/>
        <dbReference type="EC" id="2.4.1.17"/>
    </reaction>
</comment>
<name>A0A0B1SHU6_OESDE</name>
<keyword evidence="4 10" id="KW-0808">Transferase</keyword>
<organism evidence="12 13">
    <name type="scientific">Oesophagostomum dentatum</name>
    <name type="common">Nodular worm</name>
    <dbReference type="NCBI Taxonomy" id="61180"/>
    <lineage>
        <taxon>Eukaryota</taxon>
        <taxon>Metazoa</taxon>
        <taxon>Ecdysozoa</taxon>
        <taxon>Nematoda</taxon>
        <taxon>Chromadorea</taxon>
        <taxon>Rhabditida</taxon>
        <taxon>Rhabditina</taxon>
        <taxon>Rhabditomorpha</taxon>
        <taxon>Strongyloidea</taxon>
        <taxon>Strongylidae</taxon>
        <taxon>Oesophagostomum</taxon>
    </lineage>
</organism>
<dbReference type="AlphaFoldDB" id="A0A0B1SHU6"/>
<dbReference type="InterPro" id="IPR002213">
    <property type="entry name" value="UDP_glucos_trans"/>
</dbReference>
<evidence type="ECO:0000256" key="3">
    <source>
        <dbReference type="ARBA" id="ARBA00022676"/>
    </source>
</evidence>
<comment type="subcellular location">
    <subcellularLocation>
        <location evidence="1 11">Membrane</location>
        <topology evidence="1 11">Single-pass membrane protein</topology>
    </subcellularLocation>
</comment>
<gene>
    <name evidence="12" type="ORF">OESDEN_15791</name>
</gene>
<keyword evidence="8" id="KW-0472">Membrane</keyword>
<evidence type="ECO:0000313" key="12">
    <source>
        <dbReference type="EMBL" id="KHJ84494.1"/>
    </source>
</evidence>
<evidence type="ECO:0000256" key="1">
    <source>
        <dbReference type="ARBA" id="ARBA00004167"/>
    </source>
</evidence>
<dbReference type="EMBL" id="KN568244">
    <property type="protein sequence ID" value="KHJ84494.1"/>
    <property type="molecule type" value="Genomic_DNA"/>
</dbReference>
<evidence type="ECO:0000313" key="13">
    <source>
        <dbReference type="Proteomes" id="UP000053660"/>
    </source>
</evidence>
<evidence type="ECO:0000256" key="10">
    <source>
        <dbReference type="RuleBase" id="RU003718"/>
    </source>
</evidence>
<proteinExistence type="inferred from homology"/>
<keyword evidence="13" id="KW-1185">Reference proteome</keyword>
<dbReference type="PANTHER" id="PTHR48043:SF23">
    <property type="entry name" value="UDP-GLUCURONOSYLTRANSFERASE"/>
    <property type="match status" value="1"/>
</dbReference>
<evidence type="ECO:0000256" key="8">
    <source>
        <dbReference type="ARBA" id="ARBA00023136"/>
    </source>
</evidence>
<dbReference type="CDD" id="cd03784">
    <property type="entry name" value="GT1_Gtf-like"/>
    <property type="match status" value="1"/>
</dbReference>
<sequence length="136" mass="15214">MKYEEEKTRLADHLPNLHLSPWFPQNALLADPRVTAFVTHAGYGSTIELAYQGKPAVLIPLFGDQTKNAHMLAKHGGSIVLKKTDLAKPRKLKESIDRVLRDPSYAQNATRLADMLRNQPISPKELLTSHCEFAAK</sequence>
<dbReference type="EC" id="2.4.1.17" evidence="11"/>
<evidence type="ECO:0000256" key="4">
    <source>
        <dbReference type="ARBA" id="ARBA00022679"/>
    </source>
</evidence>
<evidence type="ECO:0000256" key="9">
    <source>
        <dbReference type="ARBA" id="ARBA00047475"/>
    </source>
</evidence>
<reference evidence="12 13" key="1">
    <citation type="submission" date="2014-03" db="EMBL/GenBank/DDBJ databases">
        <title>Draft genome of the hookworm Oesophagostomum dentatum.</title>
        <authorList>
            <person name="Mitreva M."/>
        </authorList>
    </citation>
    <scope>NUCLEOTIDE SEQUENCE [LARGE SCALE GENOMIC DNA]</scope>
    <source>
        <strain evidence="12 13">OD-Hann</strain>
    </source>
</reference>
<dbReference type="FunFam" id="3.40.50.2000:FF:000038">
    <property type="entry name" value="UDP-GlucuronosylTransferase"/>
    <property type="match status" value="1"/>
</dbReference>
<keyword evidence="6" id="KW-0732">Signal</keyword>
<dbReference type="GO" id="GO:0015020">
    <property type="term" value="F:glucuronosyltransferase activity"/>
    <property type="evidence" value="ECO:0007669"/>
    <property type="project" value="UniProtKB-EC"/>
</dbReference>
<dbReference type="InterPro" id="IPR050271">
    <property type="entry name" value="UDP-glycosyltransferase"/>
</dbReference>
<evidence type="ECO:0000256" key="6">
    <source>
        <dbReference type="ARBA" id="ARBA00022729"/>
    </source>
</evidence>
<dbReference type="OrthoDB" id="5835829at2759"/>
<keyword evidence="7" id="KW-1133">Transmembrane helix</keyword>
<dbReference type="Proteomes" id="UP000053660">
    <property type="component" value="Unassembled WGS sequence"/>
</dbReference>
<evidence type="ECO:0000256" key="2">
    <source>
        <dbReference type="ARBA" id="ARBA00009995"/>
    </source>
</evidence>
<keyword evidence="5" id="KW-0812">Transmembrane</keyword>
<dbReference type="InterPro" id="IPR035595">
    <property type="entry name" value="UDP_glycos_trans_CS"/>
</dbReference>
<protein>
    <recommendedName>
        <fullName evidence="11">UDP-glucuronosyltransferase</fullName>
        <ecNumber evidence="11">2.4.1.17</ecNumber>
    </recommendedName>
</protein>
<dbReference type="Pfam" id="PF00201">
    <property type="entry name" value="UDPGT"/>
    <property type="match status" value="1"/>
</dbReference>
<accession>A0A0B1SHU6</accession>
<comment type="similarity">
    <text evidence="2 10">Belongs to the UDP-glycosyltransferase family.</text>
</comment>
<dbReference type="PANTHER" id="PTHR48043">
    <property type="entry name" value="EG:EG0003.4 PROTEIN-RELATED"/>
    <property type="match status" value="1"/>
</dbReference>
<dbReference type="PROSITE" id="PS00375">
    <property type="entry name" value="UDPGT"/>
    <property type="match status" value="1"/>
</dbReference>
<evidence type="ECO:0000256" key="11">
    <source>
        <dbReference type="RuleBase" id="RU362059"/>
    </source>
</evidence>
<dbReference type="GO" id="GO:0016020">
    <property type="term" value="C:membrane"/>
    <property type="evidence" value="ECO:0007669"/>
    <property type="project" value="UniProtKB-SubCell"/>
</dbReference>
<dbReference type="SUPFAM" id="SSF53756">
    <property type="entry name" value="UDP-Glycosyltransferase/glycogen phosphorylase"/>
    <property type="match status" value="1"/>
</dbReference>